<dbReference type="Pfam" id="PF13577">
    <property type="entry name" value="SnoaL_4"/>
    <property type="match status" value="3"/>
</dbReference>
<reference evidence="3" key="2">
    <citation type="submission" date="2023-05" db="EMBL/GenBank/DDBJ databases">
        <authorList>
            <consortium name="Lawrence Berkeley National Laboratory"/>
            <person name="Steindorff A."/>
            <person name="Hensen N."/>
            <person name="Bonometti L."/>
            <person name="Westerberg I."/>
            <person name="Brannstrom I.O."/>
            <person name="Guillou S."/>
            <person name="Cros-Aarteil S."/>
            <person name="Calhoun S."/>
            <person name="Haridas S."/>
            <person name="Kuo A."/>
            <person name="Mondo S."/>
            <person name="Pangilinan J."/>
            <person name="Riley R."/>
            <person name="Labutti K."/>
            <person name="Andreopoulos B."/>
            <person name="Lipzen A."/>
            <person name="Chen C."/>
            <person name="Yanf M."/>
            <person name="Daum C."/>
            <person name="Ng V."/>
            <person name="Clum A."/>
            <person name="Ohm R."/>
            <person name="Martin F."/>
            <person name="Silar P."/>
            <person name="Natvig D."/>
            <person name="Lalanne C."/>
            <person name="Gautier V."/>
            <person name="Ament-Velasquez S.L."/>
            <person name="Kruys A."/>
            <person name="Hutchinson M.I."/>
            <person name="Powell A.J."/>
            <person name="Barry K."/>
            <person name="Miller A.N."/>
            <person name="Grigoriev I.V."/>
            <person name="Debuchy R."/>
            <person name="Gladieux P."/>
            <person name="Thoren M.H."/>
            <person name="Johannesson H."/>
        </authorList>
    </citation>
    <scope>NUCLEOTIDE SEQUENCE</scope>
    <source>
        <strain evidence="3">CBS 892.96</strain>
    </source>
</reference>
<feature type="domain" description="SnoaL-like" evidence="2">
    <location>
        <begin position="438"/>
        <end position="560"/>
    </location>
</feature>
<feature type="domain" description="SnoaL-like" evidence="2">
    <location>
        <begin position="33"/>
        <end position="165"/>
    </location>
</feature>
<keyword evidence="4" id="KW-1185">Reference proteome</keyword>
<reference evidence="3" key="1">
    <citation type="journal article" date="2023" name="Mol. Phylogenet. Evol.">
        <title>Genome-scale phylogeny and comparative genomics of the fungal order Sordariales.</title>
        <authorList>
            <person name="Hensen N."/>
            <person name="Bonometti L."/>
            <person name="Westerberg I."/>
            <person name="Brannstrom I.O."/>
            <person name="Guillou S."/>
            <person name="Cros-Aarteil S."/>
            <person name="Calhoun S."/>
            <person name="Haridas S."/>
            <person name="Kuo A."/>
            <person name="Mondo S."/>
            <person name="Pangilinan J."/>
            <person name="Riley R."/>
            <person name="LaButti K."/>
            <person name="Andreopoulos B."/>
            <person name="Lipzen A."/>
            <person name="Chen C."/>
            <person name="Yan M."/>
            <person name="Daum C."/>
            <person name="Ng V."/>
            <person name="Clum A."/>
            <person name="Steindorff A."/>
            <person name="Ohm R.A."/>
            <person name="Martin F."/>
            <person name="Silar P."/>
            <person name="Natvig D.O."/>
            <person name="Lalanne C."/>
            <person name="Gautier V."/>
            <person name="Ament-Velasquez S.L."/>
            <person name="Kruys A."/>
            <person name="Hutchinson M.I."/>
            <person name="Powell A.J."/>
            <person name="Barry K."/>
            <person name="Miller A.N."/>
            <person name="Grigoriev I.V."/>
            <person name="Debuchy R."/>
            <person name="Gladieux P."/>
            <person name="Hiltunen Thoren M."/>
            <person name="Johannesson H."/>
        </authorList>
    </citation>
    <scope>NUCLEOTIDE SEQUENCE</scope>
    <source>
        <strain evidence="3">CBS 892.96</strain>
    </source>
</reference>
<dbReference type="InterPro" id="IPR037401">
    <property type="entry name" value="SnoaL-like"/>
</dbReference>
<evidence type="ECO:0000313" key="4">
    <source>
        <dbReference type="Proteomes" id="UP001302321"/>
    </source>
</evidence>
<dbReference type="SUPFAM" id="SSF54427">
    <property type="entry name" value="NTF2-like"/>
    <property type="match status" value="3"/>
</dbReference>
<dbReference type="InterPro" id="IPR032710">
    <property type="entry name" value="NTF2-like_dom_sf"/>
</dbReference>
<feature type="domain" description="SnoaL-like" evidence="2">
    <location>
        <begin position="231"/>
        <end position="368"/>
    </location>
</feature>
<evidence type="ECO:0000313" key="3">
    <source>
        <dbReference type="EMBL" id="KAK4174793.1"/>
    </source>
</evidence>
<name>A0AAN6W4H0_9PEZI</name>
<dbReference type="Gene3D" id="3.10.450.50">
    <property type="match status" value="3"/>
</dbReference>
<protein>
    <recommendedName>
        <fullName evidence="2">SnoaL-like domain-containing protein</fullName>
    </recommendedName>
</protein>
<proteinExistence type="predicted"/>
<dbReference type="EMBL" id="MU866263">
    <property type="protein sequence ID" value="KAK4174793.1"/>
    <property type="molecule type" value="Genomic_DNA"/>
</dbReference>
<organism evidence="3 4">
    <name type="scientific">Triangularia setosa</name>
    <dbReference type="NCBI Taxonomy" id="2587417"/>
    <lineage>
        <taxon>Eukaryota</taxon>
        <taxon>Fungi</taxon>
        <taxon>Dikarya</taxon>
        <taxon>Ascomycota</taxon>
        <taxon>Pezizomycotina</taxon>
        <taxon>Sordariomycetes</taxon>
        <taxon>Sordariomycetidae</taxon>
        <taxon>Sordariales</taxon>
        <taxon>Podosporaceae</taxon>
        <taxon>Triangularia</taxon>
    </lineage>
</organism>
<evidence type="ECO:0000259" key="2">
    <source>
        <dbReference type="Pfam" id="PF13577"/>
    </source>
</evidence>
<evidence type="ECO:0000256" key="1">
    <source>
        <dbReference type="SAM" id="SignalP"/>
    </source>
</evidence>
<dbReference type="AlphaFoldDB" id="A0AAN6W4H0"/>
<accession>A0AAN6W4H0</accession>
<sequence>MRLSRLLLWTAASGVGVHAAVVTLDELARDVSRVESLREIKDVTATFAQLAQFGRYADMAELFSPDGILLWGNTSVKGPEAIKQWLEEDAGDMNGGRDRPGLLDTMVLATPLVNLAADGKTAKGRWNGWRFQGDGRGQTRMRGGIWENEYIMREGDEGRWRVKLMRYYELYEGDYTSGWRNVGERDFGLVPEFHYTAEEAGVPIARAAASIGTGTAGVWESVGEVGRRIEDLNDEDEVRNLQHAWGYYVDRRLWGEVGDLFGSHDWGAMRIDGVGLFEGPQAIREGLERWMGPEGLTQGVLNEHLIFDTVVKIRGEVDAGVPNAEKMADARAIEIGLIGDQEKGTASWRFSFFQNSFVKRNGIWQFLNVTIAPLVVANYSDGWGNGEVMPKSTVEPVFLDYTTRGTKKTTTETATRDSLSELSRRLSRSYGYEGAESISNAYGFYIDFIDGAACSLMAAIHHPLANKESPFAGFYHTRQRVLEACTQSYGTSSRPSRSGISFHWRPQPVIHVSQDGRSASLRARLLQPATDKTSAGTIRGGMYHDQMVLDVNGSWKLWSVTIDEFYWSMNNWKEGWGGVEVRDKNAPDQPPPRDLVRQFPPDLWLNEMEGEREVGFMGGRGRYVSWPEIQRMWFGYRNPVSGGVLKDASFWPGCVPCHQHKPEWGMAKHGWQEPPTGPTLVRAMFAPGNGSSGWDDGTFISVWVTPGPEEVVEGVVRLVGKEVDLKYVLTEKDGGRVTFELPRNLSGGFHLLEATFSGSNRLKPGRDVIDLTIPGGPGSLLGD</sequence>
<gene>
    <name evidence="3" type="ORF">QBC36DRAFT_302519</name>
</gene>
<comment type="caution">
    <text evidence="3">The sequence shown here is derived from an EMBL/GenBank/DDBJ whole genome shotgun (WGS) entry which is preliminary data.</text>
</comment>
<dbReference type="Proteomes" id="UP001302321">
    <property type="component" value="Unassembled WGS sequence"/>
</dbReference>
<keyword evidence="1" id="KW-0732">Signal</keyword>
<feature type="chain" id="PRO_5042984555" description="SnoaL-like domain-containing protein" evidence="1">
    <location>
        <begin position="20"/>
        <end position="783"/>
    </location>
</feature>
<feature type="signal peptide" evidence="1">
    <location>
        <begin position="1"/>
        <end position="19"/>
    </location>
</feature>